<dbReference type="RefSeq" id="WP_085544217.1">
    <property type="nucleotide sequence ID" value="NZ_FXBB01000008.1"/>
</dbReference>
<dbReference type="InterPro" id="IPR017871">
    <property type="entry name" value="ABC_transporter-like_CS"/>
</dbReference>
<keyword evidence="3" id="KW-0813">Transport</keyword>
<dbReference type="GO" id="GO:0005886">
    <property type="term" value="C:plasma membrane"/>
    <property type="evidence" value="ECO:0007669"/>
    <property type="project" value="UniProtKB-SubCell"/>
</dbReference>
<name>A0A1X7J584_9BACT</name>
<keyword evidence="4" id="KW-1003">Cell membrane</keyword>
<sequence>MTAFIAAENLWISHGAKDLVKGISFQGNRGEVLGILGESGCGKSLSCLGILGLLPPGLSMSGSITLEDKPFDGNSCRSRLGSSIAAILQNPMSCFDPVFTVRDHFQETAKAHGLVGDDRFYLQSLEEVGLGNEAKLLDMFPFQLSGGMLQRIMIALALVADAPFLVADEPTTDLDVINQARILNLLEDLRIKRNMGMILVTHDLGVLAKLADRIMVMKDGEALETGTTEEIFSKPSSDYTAKLVSTHFRLCGETERMSAI</sequence>
<dbReference type="GO" id="GO:0016887">
    <property type="term" value="F:ATP hydrolysis activity"/>
    <property type="evidence" value="ECO:0007669"/>
    <property type="project" value="InterPro"/>
</dbReference>
<dbReference type="EMBL" id="FXBB01000008">
    <property type="protein sequence ID" value="SMG22893.1"/>
    <property type="molecule type" value="Genomic_DNA"/>
</dbReference>
<proteinExistence type="inferred from homology"/>
<evidence type="ECO:0000256" key="1">
    <source>
        <dbReference type="ARBA" id="ARBA00004202"/>
    </source>
</evidence>
<dbReference type="SUPFAM" id="SSF52540">
    <property type="entry name" value="P-loop containing nucleoside triphosphate hydrolases"/>
    <property type="match status" value="1"/>
</dbReference>
<keyword evidence="12" id="KW-1185">Reference proteome</keyword>
<dbReference type="AlphaFoldDB" id="A0A1X7J584"/>
<evidence type="ECO:0000256" key="5">
    <source>
        <dbReference type="ARBA" id="ARBA00022519"/>
    </source>
</evidence>
<evidence type="ECO:0000313" key="12">
    <source>
        <dbReference type="Proteomes" id="UP000193355"/>
    </source>
</evidence>
<gene>
    <name evidence="11" type="ORF">SAMN06275492_10875</name>
</gene>
<evidence type="ECO:0000256" key="8">
    <source>
        <dbReference type="ARBA" id="ARBA00022967"/>
    </source>
</evidence>
<keyword evidence="5" id="KW-0997">Cell inner membrane</keyword>
<comment type="similarity">
    <text evidence="2">Belongs to the ABC transporter superfamily.</text>
</comment>
<comment type="subcellular location">
    <subcellularLocation>
        <location evidence="1">Cell membrane</location>
        <topology evidence="1">Peripheral membrane protein</topology>
    </subcellularLocation>
</comment>
<dbReference type="SMART" id="SM00382">
    <property type="entry name" value="AAA"/>
    <property type="match status" value="1"/>
</dbReference>
<dbReference type="InterPro" id="IPR027417">
    <property type="entry name" value="P-loop_NTPase"/>
</dbReference>
<evidence type="ECO:0000256" key="6">
    <source>
        <dbReference type="ARBA" id="ARBA00022741"/>
    </source>
</evidence>
<keyword evidence="9" id="KW-0472">Membrane</keyword>
<dbReference type="Proteomes" id="UP000193355">
    <property type="component" value="Unassembled WGS sequence"/>
</dbReference>
<evidence type="ECO:0000313" key="11">
    <source>
        <dbReference type="EMBL" id="SMG22893.1"/>
    </source>
</evidence>
<evidence type="ECO:0000256" key="7">
    <source>
        <dbReference type="ARBA" id="ARBA00022840"/>
    </source>
</evidence>
<dbReference type="InterPro" id="IPR003593">
    <property type="entry name" value="AAA+_ATPase"/>
</dbReference>
<organism evidence="11 12">
    <name type="scientific">Dethiosulfovibrio salsuginis</name>
    <dbReference type="NCBI Taxonomy" id="561720"/>
    <lineage>
        <taxon>Bacteria</taxon>
        <taxon>Thermotogati</taxon>
        <taxon>Synergistota</taxon>
        <taxon>Synergistia</taxon>
        <taxon>Synergistales</taxon>
        <taxon>Dethiosulfovibrionaceae</taxon>
        <taxon>Dethiosulfovibrio</taxon>
    </lineage>
</organism>
<dbReference type="PANTHER" id="PTHR43297:SF14">
    <property type="entry name" value="ATPASE AAA-TYPE CORE DOMAIN-CONTAINING PROTEIN"/>
    <property type="match status" value="1"/>
</dbReference>
<keyword evidence="7 11" id="KW-0067">ATP-binding</keyword>
<dbReference type="Pfam" id="PF00005">
    <property type="entry name" value="ABC_tran"/>
    <property type="match status" value="1"/>
</dbReference>
<dbReference type="Gene3D" id="3.40.50.300">
    <property type="entry name" value="P-loop containing nucleotide triphosphate hydrolases"/>
    <property type="match status" value="1"/>
</dbReference>
<evidence type="ECO:0000256" key="3">
    <source>
        <dbReference type="ARBA" id="ARBA00022448"/>
    </source>
</evidence>
<evidence type="ECO:0000256" key="4">
    <source>
        <dbReference type="ARBA" id="ARBA00022475"/>
    </source>
</evidence>
<dbReference type="PANTHER" id="PTHR43297">
    <property type="entry name" value="OLIGOPEPTIDE TRANSPORT ATP-BINDING PROTEIN APPD"/>
    <property type="match status" value="1"/>
</dbReference>
<reference evidence="12" key="1">
    <citation type="submission" date="2017-04" db="EMBL/GenBank/DDBJ databases">
        <authorList>
            <person name="Varghese N."/>
            <person name="Submissions S."/>
        </authorList>
    </citation>
    <scope>NUCLEOTIDE SEQUENCE [LARGE SCALE GENOMIC DNA]</scope>
    <source>
        <strain evidence="12">USBA 82</strain>
    </source>
</reference>
<accession>A0A1X7J584</accession>
<evidence type="ECO:0000259" key="10">
    <source>
        <dbReference type="PROSITE" id="PS50893"/>
    </source>
</evidence>
<dbReference type="PROSITE" id="PS00211">
    <property type="entry name" value="ABC_TRANSPORTER_1"/>
    <property type="match status" value="1"/>
</dbReference>
<evidence type="ECO:0000256" key="2">
    <source>
        <dbReference type="ARBA" id="ARBA00005417"/>
    </source>
</evidence>
<dbReference type="PROSITE" id="PS50893">
    <property type="entry name" value="ABC_TRANSPORTER_2"/>
    <property type="match status" value="1"/>
</dbReference>
<evidence type="ECO:0000256" key="9">
    <source>
        <dbReference type="ARBA" id="ARBA00023136"/>
    </source>
</evidence>
<feature type="domain" description="ABC transporter" evidence="10">
    <location>
        <begin position="5"/>
        <end position="244"/>
    </location>
</feature>
<keyword evidence="6" id="KW-0547">Nucleotide-binding</keyword>
<dbReference type="InterPro" id="IPR050388">
    <property type="entry name" value="ABC_Ni/Peptide_Import"/>
</dbReference>
<dbReference type="STRING" id="561720.SAMN06275492_10875"/>
<protein>
    <submittedName>
        <fullName evidence="11">Nickel transport system ATP-binding protein</fullName>
    </submittedName>
</protein>
<dbReference type="InterPro" id="IPR003439">
    <property type="entry name" value="ABC_transporter-like_ATP-bd"/>
</dbReference>
<dbReference type="OrthoDB" id="9806285at2"/>
<dbReference type="CDD" id="cd03257">
    <property type="entry name" value="ABC_NikE_OppD_transporters"/>
    <property type="match status" value="1"/>
</dbReference>
<dbReference type="GO" id="GO:0005524">
    <property type="term" value="F:ATP binding"/>
    <property type="evidence" value="ECO:0007669"/>
    <property type="project" value="UniProtKB-KW"/>
</dbReference>
<keyword evidence="8" id="KW-1278">Translocase</keyword>